<dbReference type="InterPro" id="IPR001995">
    <property type="entry name" value="Peptidase_A2_cat"/>
</dbReference>
<dbReference type="SUPFAM" id="SSF50630">
    <property type="entry name" value="Acid proteases"/>
    <property type="match status" value="1"/>
</dbReference>
<feature type="non-terminal residue" evidence="9">
    <location>
        <position position="486"/>
    </location>
</feature>
<dbReference type="Pfam" id="PF00078">
    <property type="entry name" value="RVT_1"/>
    <property type="match status" value="1"/>
</dbReference>
<reference evidence="9" key="1">
    <citation type="submission" date="2020-04" db="EMBL/GenBank/DDBJ databases">
        <authorList>
            <person name="Alioto T."/>
            <person name="Alioto T."/>
            <person name="Gomez Garrido J."/>
        </authorList>
    </citation>
    <scope>NUCLEOTIDE SEQUENCE</scope>
    <source>
        <strain evidence="9">A484AB</strain>
    </source>
</reference>
<dbReference type="Pfam" id="PF00077">
    <property type="entry name" value="RVP"/>
    <property type="match status" value="1"/>
</dbReference>
<evidence type="ECO:0000256" key="1">
    <source>
        <dbReference type="ARBA" id="ARBA00022679"/>
    </source>
</evidence>
<keyword evidence="1" id="KW-0808">Transferase</keyword>
<evidence type="ECO:0000313" key="10">
    <source>
        <dbReference type="Proteomes" id="UP001152795"/>
    </source>
</evidence>
<feature type="domain" description="Peptidase A2" evidence="7">
    <location>
        <begin position="228"/>
        <end position="262"/>
    </location>
</feature>
<dbReference type="EMBL" id="CACRXK020021360">
    <property type="protein sequence ID" value="CAB4035776.1"/>
    <property type="molecule type" value="Genomic_DNA"/>
</dbReference>
<dbReference type="PANTHER" id="PTHR37984:SF5">
    <property type="entry name" value="PROTEIN NYNRIN-LIKE"/>
    <property type="match status" value="1"/>
</dbReference>
<dbReference type="PROSITE" id="PS50878">
    <property type="entry name" value="RT_POL"/>
    <property type="match status" value="1"/>
</dbReference>
<dbReference type="InterPro" id="IPR000477">
    <property type="entry name" value="RT_dom"/>
</dbReference>
<feature type="coiled-coil region" evidence="6">
    <location>
        <begin position="201"/>
        <end position="228"/>
    </location>
</feature>
<evidence type="ECO:0000313" key="9">
    <source>
        <dbReference type="EMBL" id="CAB4035776.1"/>
    </source>
</evidence>
<evidence type="ECO:0000256" key="2">
    <source>
        <dbReference type="ARBA" id="ARBA00022695"/>
    </source>
</evidence>
<dbReference type="InterPro" id="IPR043502">
    <property type="entry name" value="DNA/RNA_pol_sf"/>
</dbReference>
<dbReference type="PROSITE" id="PS50175">
    <property type="entry name" value="ASP_PROT_RETROV"/>
    <property type="match status" value="1"/>
</dbReference>
<dbReference type="GO" id="GO:0006508">
    <property type="term" value="P:proteolysis"/>
    <property type="evidence" value="ECO:0007669"/>
    <property type="project" value="InterPro"/>
</dbReference>
<keyword evidence="10" id="KW-1185">Reference proteome</keyword>
<dbReference type="GO" id="GO:0004519">
    <property type="term" value="F:endonuclease activity"/>
    <property type="evidence" value="ECO:0007669"/>
    <property type="project" value="UniProtKB-KW"/>
</dbReference>
<keyword evidence="5" id="KW-0378">Hydrolase</keyword>
<dbReference type="PANTHER" id="PTHR37984">
    <property type="entry name" value="PROTEIN CBG26694"/>
    <property type="match status" value="1"/>
</dbReference>
<dbReference type="SUPFAM" id="SSF56672">
    <property type="entry name" value="DNA/RNA polymerases"/>
    <property type="match status" value="1"/>
</dbReference>
<evidence type="ECO:0000256" key="6">
    <source>
        <dbReference type="SAM" id="Coils"/>
    </source>
</evidence>
<organism evidence="9 10">
    <name type="scientific">Paramuricea clavata</name>
    <name type="common">Red gorgonian</name>
    <name type="synonym">Violescent sea-whip</name>
    <dbReference type="NCBI Taxonomy" id="317549"/>
    <lineage>
        <taxon>Eukaryota</taxon>
        <taxon>Metazoa</taxon>
        <taxon>Cnidaria</taxon>
        <taxon>Anthozoa</taxon>
        <taxon>Octocorallia</taxon>
        <taxon>Malacalcyonacea</taxon>
        <taxon>Plexauridae</taxon>
        <taxon>Paramuricea</taxon>
    </lineage>
</organism>
<dbReference type="InterPro" id="IPR018061">
    <property type="entry name" value="Retropepsins"/>
</dbReference>
<dbReference type="AlphaFoldDB" id="A0A6S7JSL9"/>
<evidence type="ECO:0000259" key="7">
    <source>
        <dbReference type="PROSITE" id="PS50175"/>
    </source>
</evidence>
<dbReference type="InterPro" id="IPR001969">
    <property type="entry name" value="Aspartic_peptidase_AS"/>
</dbReference>
<dbReference type="InterPro" id="IPR021109">
    <property type="entry name" value="Peptidase_aspartic_dom_sf"/>
</dbReference>
<name>A0A6S7JSL9_PARCT</name>
<dbReference type="Gene3D" id="2.40.70.10">
    <property type="entry name" value="Acid Proteases"/>
    <property type="match status" value="1"/>
</dbReference>
<feature type="domain" description="Reverse transcriptase" evidence="8">
    <location>
        <begin position="397"/>
        <end position="486"/>
    </location>
</feature>
<dbReference type="InterPro" id="IPR043128">
    <property type="entry name" value="Rev_trsase/Diguanyl_cyclase"/>
</dbReference>
<dbReference type="OrthoDB" id="121224at2759"/>
<keyword evidence="4" id="KW-0255">Endonuclease</keyword>
<dbReference type="Proteomes" id="UP001152795">
    <property type="component" value="Unassembled WGS sequence"/>
</dbReference>
<dbReference type="Gene3D" id="3.30.70.270">
    <property type="match status" value="1"/>
</dbReference>
<dbReference type="GO" id="GO:0004190">
    <property type="term" value="F:aspartic-type endopeptidase activity"/>
    <property type="evidence" value="ECO:0007669"/>
    <property type="project" value="InterPro"/>
</dbReference>
<proteinExistence type="predicted"/>
<dbReference type="CDD" id="cd01647">
    <property type="entry name" value="RT_LTR"/>
    <property type="match status" value="1"/>
</dbReference>
<keyword evidence="6" id="KW-0175">Coiled coil</keyword>
<dbReference type="PROSITE" id="PS00141">
    <property type="entry name" value="ASP_PROTEASE"/>
    <property type="match status" value="1"/>
</dbReference>
<evidence type="ECO:0000256" key="4">
    <source>
        <dbReference type="ARBA" id="ARBA00022759"/>
    </source>
</evidence>
<dbReference type="InterPro" id="IPR050951">
    <property type="entry name" value="Retrovirus_Pol_polyprotein"/>
</dbReference>
<dbReference type="GO" id="GO:0016779">
    <property type="term" value="F:nucleotidyltransferase activity"/>
    <property type="evidence" value="ECO:0007669"/>
    <property type="project" value="UniProtKB-KW"/>
</dbReference>
<evidence type="ECO:0000256" key="3">
    <source>
        <dbReference type="ARBA" id="ARBA00022722"/>
    </source>
</evidence>
<evidence type="ECO:0000259" key="8">
    <source>
        <dbReference type="PROSITE" id="PS50878"/>
    </source>
</evidence>
<gene>
    <name evidence="9" type="ORF">PACLA_8A080771</name>
</gene>
<dbReference type="Gene3D" id="3.10.10.10">
    <property type="entry name" value="HIV Type 1 Reverse Transcriptase, subunit A, domain 1"/>
    <property type="match status" value="1"/>
</dbReference>
<protein>
    <submittedName>
        <fullName evidence="9">Retrovirus-related Pol poly</fullName>
    </submittedName>
</protein>
<keyword evidence="3" id="KW-0540">Nuclease</keyword>
<sequence length="486" mass="54043">MATSNRSSVALPESFSDGDIEFWLRKYELCSEANEWKEDIMLKRLPTLLCGKAFAVFERLEGEQKASFKNVREALVAAFGGDATGMHIAMMEFRKRERKPEEDIQVFAYNLESLLRRAMPKLGANERDILLKQQFIEGINPALKKELLQQPKISYGETLSAAQQLDLAIKFSSNDSVSHINQTTASSTASRYQPESQSTIITQMMANMEILTEKVNQLSDNMSRGREQKCLVDTGASVSLVSRQLVPGPLTPCSLKARGIGGEELQILGQAKLQFQLGKDTFVHSFVAVGMTNTCILGADFLKASKMLVDVGNSKLSWPGGNVPLAVELTTPSVNKLSVLLENYADVFVNGPNDPLGCTRDTEHLIDTGDSRPIKQRPYRIPVHLQTVVNQQVAEMQERGLIRSSTSPWSSPIVLAPKKDGNYRFCVDFRRVNSVTKKDAQPMPRIDDILDQLDGARCFSTLDLASGYWQVPLREEDREKTAFSVG</sequence>
<evidence type="ECO:0000256" key="5">
    <source>
        <dbReference type="ARBA" id="ARBA00022801"/>
    </source>
</evidence>
<keyword evidence="2" id="KW-0548">Nucleotidyltransferase</keyword>
<accession>A0A6S7JSL9</accession>
<comment type="caution">
    <text evidence="9">The sequence shown here is derived from an EMBL/GenBank/DDBJ whole genome shotgun (WGS) entry which is preliminary data.</text>
</comment>